<feature type="domain" description="ORC1/DEAH AAA+ ATPase" evidence="1">
    <location>
        <begin position="44"/>
        <end position="178"/>
    </location>
</feature>
<organism evidence="2 3">
    <name type="scientific">Duganella vulcania</name>
    <dbReference type="NCBI Taxonomy" id="2692166"/>
    <lineage>
        <taxon>Bacteria</taxon>
        <taxon>Pseudomonadati</taxon>
        <taxon>Pseudomonadota</taxon>
        <taxon>Betaproteobacteria</taxon>
        <taxon>Burkholderiales</taxon>
        <taxon>Oxalobacteraceae</taxon>
        <taxon>Telluria group</taxon>
        <taxon>Duganella</taxon>
    </lineage>
</organism>
<keyword evidence="2" id="KW-0067">ATP-binding</keyword>
<dbReference type="GO" id="GO:0005524">
    <property type="term" value="F:ATP binding"/>
    <property type="evidence" value="ECO:0007669"/>
    <property type="project" value="UniProtKB-KW"/>
</dbReference>
<evidence type="ECO:0000313" key="3">
    <source>
        <dbReference type="Proteomes" id="UP000484875"/>
    </source>
</evidence>
<evidence type="ECO:0000313" key="2">
    <source>
        <dbReference type="EMBL" id="MYN16791.1"/>
    </source>
</evidence>
<dbReference type="Proteomes" id="UP000484875">
    <property type="component" value="Unassembled WGS sequence"/>
</dbReference>
<protein>
    <submittedName>
        <fullName evidence="2">ATP-binding protein</fullName>
    </submittedName>
</protein>
<accession>A0A845HDF1</accession>
<comment type="caution">
    <text evidence="2">The sequence shown here is derived from an EMBL/GenBank/DDBJ whole genome shotgun (WGS) entry which is preliminary data.</text>
</comment>
<evidence type="ECO:0000259" key="1">
    <source>
        <dbReference type="Pfam" id="PF13401"/>
    </source>
</evidence>
<reference evidence="2 3" key="1">
    <citation type="submission" date="2019-12" db="EMBL/GenBank/DDBJ databases">
        <title>Novel species isolated from a subtropical stream in China.</title>
        <authorList>
            <person name="Lu H."/>
        </authorList>
    </citation>
    <scope>NUCLEOTIDE SEQUENCE [LARGE SCALE GENOMIC DNA]</scope>
    <source>
        <strain evidence="2 3">FT107W</strain>
    </source>
</reference>
<dbReference type="Gene3D" id="3.40.50.300">
    <property type="entry name" value="P-loop containing nucleotide triphosphate hydrolases"/>
    <property type="match status" value="1"/>
</dbReference>
<dbReference type="GO" id="GO:0016887">
    <property type="term" value="F:ATP hydrolysis activity"/>
    <property type="evidence" value="ECO:0007669"/>
    <property type="project" value="InterPro"/>
</dbReference>
<proteinExistence type="predicted"/>
<dbReference type="EMBL" id="WWCV01000011">
    <property type="protein sequence ID" value="MYN16791.1"/>
    <property type="molecule type" value="Genomic_DNA"/>
</dbReference>
<dbReference type="InterPro" id="IPR049945">
    <property type="entry name" value="AAA_22"/>
</dbReference>
<keyword evidence="2" id="KW-0547">Nucleotide-binding</keyword>
<sequence>MDKSGPISAEHPIITGDYAVYTPPISEMVDTINRWVDQQVTGAYIYGASRFGKSRGVQYFVCDALREKFGDIAPLVVWLRRADSQLSEASFWHALLLAGKFAFADPLKPPSRTKGQYLVYEMFVTLARSARSNQVVLLIDEAHDMTHKEWKWLVGLQNALDWEHYRLSVISVGSHQLNFQPTSLGIAGNAHVAARFMMAHERFRGIRSVEESAFVLNGFDVDSEWPPGSGLSFLQYFAEDDFRQGRRLAQCAGDLWKALQDLNPPGKVKASEFPMWQIATVAEDMLKALASGEEWEKVVSYKNILLLLRRTGFSSHMENISRP</sequence>
<dbReference type="RefSeq" id="WP_161089468.1">
    <property type="nucleotide sequence ID" value="NZ_WWCV01000011.1"/>
</dbReference>
<keyword evidence="3" id="KW-1185">Reference proteome</keyword>
<dbReference type="InterPro" id="IPR027417">
    <property type="entry name" value="P-loop_NTPase"/>
</dbReference>
<dbReference type="Pfam" id="PF13401">
    <property type="entry name" value="AAA_22"/>
    <property type="match status" value="1"/>
</dbReference>
<name>A0A845HDF1_9BURK</name>
<dbReference type="AlphaFoldDB" id="A0A845HDF1"/>
<gene>
    <name evidence="2" type="ORF">GTP81_08500</name>
</gene>